<evidence type="ECO:0000313" key="3">
    <source>
        <dbReference type="Proteomes" id="UP001201549"/>
    </source>
</evidence>
<reference evidence="2 3" key="1">
    <citation type="submission" date="2022-02" db="EMBL/GenBank/DDBJ databases">
        <authorList>
            <person name="Zhuang L."/>
        </authorList>
    </citation>
    <scope>NUCLEOTIDE SEQUENCE [LARGE SCALE GENOMIC DNA]</scope>
    <source>
        <strain evidence="2 3">C32</strain>
    </source>
</reference>
<dbReference type="Gene3D" id="3.30.70.120">
    <property type="match status" value="1"/>
</dbReference>
<comment type="caution">
    <text evidence="2">The sequence shown here is derived from an EMBL/GenBank/DDBJ whole genome shotgun (WGS) entry which is preliminary data.</text>
</comment>
<dbReference type="PANTHER" id="PTHR23419:SF8">
    <property type="entry name" value="FI09726P"/>
    <property type="match status" value="1"/>
</dbReference>
<evidence type="ECO:0000313" key="2">
    <source>
        <dbReference type="EMBL" id="MCS4557543.1"/>
    </source>
</evidence>
<dbReference type="SUPFAM" id="SSF54913">
    <property type="entry name" value="GlnB-like"/>
    <property type="match status" value="1"/>
</dbReference>
<sequence length="109" mass="12109">MAHENAEALLVFCSFPERETAQTVADILVSEQLAACVQISAPMTSTYRWQGNICHDTEVAMQIKCQRNGYAELAQRIVALHPYDVPEILAVAVSDGLPAYLDWIKDNTK</sequence>
<organism evidence="2 3">
    <name type="scientific">Shewanella electrica</name>
    <dbReference type="NCBI Taxonomy" id="515560"/>
    <lineage>
        <taxon>Bacteria</taxon>
        <taxon>Pseudomonadati</taxon>
        <taxon>Pseudomonadota</taxon>
        <taxon>Gammaproteobacteria</taxon>
        <taxon>Alteromonadales</taxon>
        <taxon>Shewanellaceae</taxon>
        <taxon>Shewanella</taxon>
    </lineage>
</organism>
<name>A0ABT2FMR1_9GAMM</name>
<dbReference type="Proteomes" id="UP001201549">
    <property type="component" value="Unassembled WGS sequence"/>
</dbReference>
<keyword evidence="3" id="KW-1185">Reference proteome</keyword>
<gene>
    <name evidence="2" type="ORF">L9G74_13915</name>
</gene>
<dbReference type="PANTHER" id="PTHR23419">
    <property type="entry name" value="DIVALENT CATION TOLERANCE CUTA-RELATED"/>
    <property type="match status" value="1"/>
</dbReference>
<dbReference type="EMBL" id="JAKOGG010000010">
    <property type="protein sequence ID" value="MCS4557543.1"/>
    <property type="molecule type" value="Genomic_DNA"/>
</dbReference>
<protein>
    <submittedName>
        <fullName evidence="2">Divalent-cation tolerance protein CutA</fullName>
    </submittedName>
</protein>
<dbReference type="InterPro" id="IPR011322">
    <property type="entry name" value="N-reg_PII-like_a/b"/>
</dbReference>
<dbReference type="Pfam" id="PF03091">
    <property type="entry name" value="CutA1"/>
    <property type="match status" value="1"/>
</dbReference>
<dbReference type="RefSeq" id="WP_238897019.1">
    <property type="nucleotide sequence ID" value="NZ_JAKOGG010000010.1"/>
</dbReference>
<dbReference type="InterPro" id="IPR004323">
    <property type="entry name" value="Ion_tolerance_CutA"/>
</dbReference>
<evidence type="ECO:0000256" key="1">
    <source>
        <dbReference type="ARBA" id="ARBA00010169"/>
    </source>
</evidence>
<reference evidence="3" key="2">
    <citation type="submission" date="2023-07" db="EMBL/GenBank/DDBJ databases">
        <title>Shewanella mangrovi sp. nov., an acetaldehyde- degrading bacterium isolated from mangrove sediment.</title>
        <authorList>
            <person name="Liu Y."/>
        </authorList>
    </citation>
    <scope>NUCLEOTIDE SEQUENCE [LARGE SCALE GENOMIC DNA]</scope>
    <source>
        <strain evidence="3">C32</strain>
    </source>
</reference>
<proteinExistence type="inferred from homology"/>
<dbReference type="InterPro" id="IPR015867">
    <property type="entry name" value="N-reg_PII/ATP_PRibTrfase_C"/>
</dbReference>
<comment type="similarity">
    <text evidence="1">Belongs to the CutA family.</text>
</comment>
<accession>A0ABT2FMR1</accession>